<gene>
    <name evidence="1" type="ORF">A2750_00950</name>
</gene>
<reference evidence="1 2" key="1">
    <citation type="journal article" date="2016" name="Nat. Commun.">
        <title>Thousands of microbial genomes shed light on interconnected biogeochemical processes in an aquifer system.</title>
        <authorList>
            <person name="Anantharaman K."/>
            <person name="Brown C.T."/>
            <person name="Hug L.A."/>
            <person name="Sharon I."/>
            <person name="Castelle C.J."/>
            <person name="Probst A.J."/>
            <person name="Thomas B.C."/>
            <person name="Singh A."/>
            <person name="Wilkins M.J."/>
            <person name="Karaoz U."/>
            <person name="Brodie E.L."/>
            <person name="Williams K.H."/>
            <person name="Hubbard S.S."/>
            <person name="Banfield J.F."/>
        </authorList>
    </citation>
    <scope>NUCLEOTIDE SEQUENCE [LARGE SCALE GENOMIC DNA]</scope>
</reference>
<proteinExistence type="predicted"/>
<accession>A0A1F8F4H4</accession>
<organism evidence="1 2">
    <name type="scientific">Candidatus Yanofskybacteria bacterium RIFCSPHIGHO2_01_FULL_45_42</name>
    <dbReference type="NCBI Taxonomy" id="1802671"/>
    <lineage>
        <taxon>Bacteria</taxon>
        <taxon>Candidatus Yanofskyibacteriota</taxon>
    </lineage>
</organism>
<evidence type="ECO:0000313" key="2">
    <source>
        <dbReference type="Proteomes" id="UP000178023"/>
    </source>
</evidence>
<protein>
    <submittedName>
        <fullName evidence="1">Uncharacterized protein</fullName>
    </submittedName>
</protein>
<dbReference type="Proteomes" id="UP000178023">
    <property type="component" value="Unassembled WGS sequence"/>
</dbReference>
<comment type="caution">
    <text evidence="1">The sequence shown here is derived from an EMBL/GenBank/DDBJ whole genome shotgun (WGS) entry which is preliminary data.</text>
</comment>
<evidence type="ECO:0000313" key="1">
    <source>
        <dbReference type="EMBL" id="OGN08023.1"/>
    </source>
</evidence>
<sequence length="218" mass="25542">MLRDQRRLAIKMRLDGKSYTEIRDTLRVAKSTLSLWLRNYPLSVNQISSLTGRYKIRQIENYKESVRKRNSLRLKKTYQTQQKMLLPLTKRENFIAGLFLYLGEGAKHNEASLLVTNTDPTIIKFVLFWYTKILKIPKDKIKVGLQLYKNMDIKGEINFWGRLLSISSANFWKPYIKKTDTLNIDHSGYSHGTCSLYYGNARLREKVLMSIKAILDKI</sequence>
<dbReference type="EMBL" id="MGJL01000012">
    <property type="protein sequence ID" value="OGN08023.1"/>
    <property type="molecule type" value="Genomic_DNA"/>
</dbReference>
<name>A0A1F8F4H4_9BACT</name>
<dbReference type="AlphaFoldDB" id="A0A1F8F4H4"/>